<name>A0A917DGR3_9MICO</name>
<dbReference type="GO" id="GO:0000976">
    <property type="term" value="F:transcription cis-regulatory region binding"/>
    <property type="evidence" value="ECO:0007669"/>
    <property type="project" value="TreeGrafter"/>
</dbReference>
<feature type="region of interest" description="Disordered" evidence="4">
    <location>
        <begin position="145"/>
        <end position="165"/>
    </location>
</feature>
<protein>
    <submittedName>
        <fullName evidence="6">LacI family transcriptional regulator</fullName>
    </submittedName>
</protein>
<evidence type="ECO:0000256" key="4">
    <source>
        <dbReference type="SAM" id="MobiDB-lite"/>
    </source>
</evidence>
<keyword evidence="3" id="KW-0804">Transcription</keyword>
<feature type="domain" description="HTH lacI-type" evidence="5">
    <location>
        <begin position="12"/>
        <end position="66"/>
    </location>
</feature>
<dbReference type="Pfam" id="PF13377">
    <property type="entry name" value="Peripla_BP_3"/>
    <property type="match status" value="1"/>
</dbReference>
<dbReference type="PRINTS" id="PR00036">
    <property type="entry name" value="HTHLACI"/>
</dbReference>
<dbReference type="EMBL" id="BMHO01000001">
    <property type="protein sequence ID" value="GGD35639.1"/>
    <property type="molecule type" value="Genomic_DNA"/>
</dbReference>
<dbReference type="RefSeq" id="WP_188711687.1">
    <property type="nucleotide sequence ID" value="NZ_BMHO01000001.1"/>
</dbReference>
<evidence type="ECO:0000256" key="3">
    <source>
        <dbReference type="ARBA" id="ARBA00023163"/>
    </source>
</evidence>
<organism evidence="6 7">
    <name type="scientific">Microbacterium faecale</name>
    <dbReference type="NCBI Taxonomy" id="1804630"/>
    <lineage>
        <taxon>Bacteria</taxon>
        <taxon>Bacillati</taxon>
        <taxon>Actinomycetota</taxon>
        <taxon>Actinomycetes</taxon>
        <taxon>Micrococcales</taxon>
        <taxon>Microbacteriaceae</taxon>
        <taxon>Microbacterium</taxon>
    </lineage>
</organism>
<dbReference type="PANTHER" id="PTHR30146:SF109">
    <property type="entry name" value="HTH-TYPE TRANSCRIPTIONAL REGULATOR GALS"/>
    <property type="match status" value="1"/>
</dbReference>
<dbReference type="PROSITE" id="PS00356">
    <property type="entry name" value="HTH_LACI_1"/>
    <property type="match status" value="1"/>
</dbReference>
<dbReference type="SUPFAM" id="SSF53822">
    <property type="entry name" value="Periplasmic binding protein-like I"/>
    <property type="match status" value="1"/>
</dbReference>
<evidence type="ECO:0000313" key="7">
    <source>
        <dbReference type="Proteomes" id="UP000633205"/>
    </source>
</evidence>
<evidence type="ECO:0000259" key="5">
    <source>
        <dbReference type="PROSITE" id="PS50932"/>
    </source>
</evidence>
<evidence type="ECO:0000256" key="1">
    <source>
        <dbReference type="ARBA" id="ARBA00023015"/>
    </source>
</evidence>
<dbReference type="PANTHER" id="PTHR30146">
    <property type="entry name" value="LACI-RELATED TRANSCRIPTIONAL REPRESSOR"/>
    <property type="match status" value="1"/>
</dbReference>
<reference evidence="6" key="1">
    <citation type="journal article" date="2014" name="Int. J. Syst. Evol. Microbiol.">
        <title>Complete genome sequence of Corynebacterium casei LMG S-19264T (=DSM 44701T), isolated from a smear-ripened cheese.</title>
        <authorList>
            <consortium name="US DOE Joint Genome Institute (JGI-PGF)"/>
            <person name="Walter F."/>
            <person name="Albersmeier A."/>
            <person name="Kalinowski J."/>
            <person name="Ruckert C."/>
        </authorList>
    </citation>
    <scope>NUCLEOTIDE SEQUENCE</scope>
    <source>
        <strain evidence="6">CGMCC 1.15152</strain>
    </source>
</reference>
<dbReference type="SUPFAM" id="SSF47413">
    <property type="entry name" value="lambda repressor-like DNA-binding domains"/>
    <property type="match status" value="1"/>
</dbReference>
<dbReference type="SMART" id="SM00354">
    <property type="entry name" value="HTH_LACI"/>
    <property type="match status" value="1"/>
</dbReference>
<sequence length="343" mass="35965">MTTSRIRPRTRTTITDVARAAGVSVATVSKVINGRDGVAAATSERVLKIVSDLGYASSLVATSMRRSRTHVLGVLVAEFEPFALRLLNGVSSALSDTDYDVLAYAGAVSSGSHHGWESRSLSRLGGTLIDGAIVVTPTVRPPETAVPVVSVDPHTGPAGSASVDTDNLRGARLATEHLISLGHTRIGHLRGRSDLESARLRERGYAEALSAAGIAHDAALVAEGGYRAAEASAGAAVLLDLEQPPTAIFAANDISAMELIRVANARGVRVPEDLSVVGFDDIPEAIAMTPSLTTIRQPLEDMGRAAVDLLVRMMDDDAAPTHIRLDSDLVVRESTAAPDSQTR</sequence>
<dbReference type="Gene3D" id="3.40.50.2300">
    <property type="match status" value="2"/>
</dbReference>
<dbReference type="InterPro" id="IPR010982">
    <property type="entry name" value="Lambda_DNA-bd_dom_sf"/>
</dbReference>
<dbReference type="Gene3D" id="1.10.260.40">
    <property type="entry name" value="lambda repressor-like DNA-binding domains"/>
    <property type="match status" value="1"/>
</dbReference>
<keyword evidence="2" id="KW-0238">DNA-binding</keyword>
<keyword evidence="7" id="KW-1185">Reference proteome</keyword>
<dbReference type="AlphaFoldDB" id="A0A917DGR3"/>
<reference evidence="6" key="2">
    <citation type="submission" date="2020-09" db="EMBL/GenBank/DDBJ databases">
        <authorList>
            <person name="Sun Q."/>
            <person name="Zhou Y."/>
        </authorList>
    </citation>
    <scope>NUCLEOTIDE SEQUENCE</scope>
    <source>
        <strain evidence="6">CGMCC 1.15152</strain>
    </source>
</reference>
<dbReference type="CDD" id="cd06267">
    <property type="entry name" value="PBP1_LacI_sugar_binding-like"/>
    <property type="match status" value="1"/>
</dbReference>
<dbReference type="PROSITE" id="PS50932">
    <property type="entry name" value="HTH_LACI_2"/>
    <property type="match status" value="1"/>
</dbReference>
<dbReference type="Pfam" id="PF00356">
    <property type="entry name" value="LacI"/>
    <property type="match status" value="1"/>
</dbReference>
<dbReference type="InterPro" id="IPR028082">
    <property type="entry name" value="Peripla_BP_I"/>
</dbReference>
<evidence type="ECO:0000313" key="6">
    <source>
        <dbReference type="EMBL" id="GGD35639.1"/>
    </source>
</evidence>
<evidence type="ECO:0000256" key="2">
    <source>
        <dbReference type="ARBA" id="ARBA00023125"/>
    </source>
</evidence>
<keyword evidence="1" id="KW-0805">Transcription regulation</keyword>
<proteinExistence type="predicted"/>
<dbReference type="InterPro" id="IPR046335">
    <property type="entry name" value="LacI/GalR-like_sensor"/>
</dbReference>
<dbReference type="CDD" id="cd01392">
    <property type="entry name" value="HTH_LacI"/>
    <property type="match status" value="1"/>
</dbReference>
<gene>
    <name evidence="6" type="primary">lacI</name>
    <name evidence="6" type="ORF">GCM10010915_15300</name>
</gene>
<accession>A0A917DGR3</accession>
<dbReference type="GO" id="GO:0003700">
    <property type="term" value="F:DNA-binding transcription factor activity"/>
    <property type="evidence" value="ECO:0007669"/>
    <property type="project" value="TreeGrafter"/>
</dbReference>
<dbReference type="InterPro" id="IPR000843">
    <property type="entry name" value="HTH_LacI"/>
</dbReference>
<dbReference type="Proteomes" id="UP000633205">
    <property type="component" value="Unassembled WGS sequence"/>
</dbReference>
<comment type="caution">
    <text evidence="6">The sequence shown here is derived from an EMBL/GenBank/DDBJ whole genome shotgun (WGS) entry which is preliminary data.</text>
</comment>